<feature type="region of interest" description="Disordered" evidence="1">
    <location>
        <begin position="128"/>
        <end position="181"/>
    </location>
</feature>
<dbReference type="STRING" id="5643.A0A060SYA1"/>
<evidence type="ECO:0000313" key="3">
    <source>
        <dbReference type="Proteomes" id="UP000029665"/>
    </source>
</evidence>
<gene>
    <name evidence="2" type="ORF">BN946_scf184912.g27</name>
</gene>
<dbReference type="InterPro" id="IPR053203">
    <property type="entry name" value="Cisplatin_resist-associated"/>
</dbReference>
<sequence>MPDSERSVTPFSAERRSVYRGRDAFSSHFSPAQSSGRGGIGNMHRPSDTASPTRPGDEPLSPVRGREATVDPERAKSTGRGGMGNIRSGSRARSASQIPIPENHPQTASLVSDQAANIAEYEKYVVQQSEEAAKARAPQRSSGRGGLGNIRSKSKSRSRSRVPHVLSTGRGGVGNLQPGTNLDADLITQLEEEERLRHAHEAGIDSDESEVIYPVTPPPRPRNPTPSPIEYEFWNPNERDQSGALADDELEEEFPEQPAQSPTEQERVQSFEQNIINGHNFARELFEDNINDQAIDRFALFHLQDAAWHLLQALRHIRGQPPFPAPGDRTLHFPEWVEVNLNNALQALSSSHAGHPILDFTLTEYTTWQPQGYSSESG</sequence>
<dbReference type="InterPro" id="IPR022024">
    <property type="entry name" value="DUF3602"/>
</dbReference>
<dbReference type="OrthoDB" id="2537432at2759"/>
<dbReference type="HOGENOM" id="CLU_731853_0_0_1"/>
<dbReference type="EMBL" id="CCBP010000457">
    <property type="protein sequence ID" value="CDO77528.1"/>
    <property type="molecule type" value="Genomic_DNA"/>
</dbReference>
<feature type="region of interest" description="Disordered" evidence="1">
    <location>
        <begin position="1"/>
        <end position="109"/>
    </location>
</feature>
<dbReference type="PANTHER" id="PTHR34693:SF1">
    <property type="entry name" value="PROTEIN PAR32"/>
    <property type="match status" value="1"/>
</dbReference>
<feature type="compositionally biased region" description="Polar residues" evidence="1">
    <location>
        <begin position="87"/>
        <end position="97"/>
    </location>
</feature>
<feature type="region of interest" description="Disordered" evidence="1">
    <location>
        <begin position="200"/>
        <end position="241"/>
    </location>
</feature>
<name>A0A060SYA1_PYCCI</name>
<feature type="compositionally biased region" description="Pro residues" evidence="1">
    <location>
        <begin position="215"/>
        <end position="227"/>
    </location>
</feature>
<organism evidence="2 3">
    <name type="scientific">Pycnoporus cinnabarinus</name>
    <name type="common">Cinnabar-red polypore</name>
    <name type="synonym">Trametes cinnabarina</name>
    <dbReference type="NCBI Taxonomy" id="5643"/>
    <lineage>
        <taxon>Eukaryota</taxon>
        <taxon>Fungi</taxon>
        <taxon>Dikarya</taxon>
        <taxon>Basidiomycota</taxon>
        <taxon>Agaricomycotina</taxon>
        <taxon>Agaricomycetes</taxon>
        <taxon>Polyporales</taxon>
        <taxon>Polyporaceae</taxon>
        <taxon>Trametes</taxon>
    </lineage>
</organism>
<accession>A0A060SYA1</accession>
<dbReference type="Pfam" id="PF12223">
    <property type="entry name" value="DUF3602"/>
    <property type="match status" value="1"/>
</dbReference>
<dbReference type="Proteomes" id="UP000029665">
    <property type="component" value="Unassembled WGS sequence"/>
</dbReference>
<dbReference type="AlphaFoldDB" id="A0A060SYA1"/>
<dbReference type="PANTHER" id="PTHR34693">
    <property type="entry name" value="PROTEIN PAR32"/>
    <property type="match status" value="1"/>
</dbReference>
<comment type="caution">
    <text evidence="2">The sequence shown here is derived from an EMBL/GenBank/DDBJ whole genome shotgun (WGS) entry which is preliminary data.</text>
</comment>
<feature type="compositionally biased region" description="Basic residues" evidence="1">
    <location>
        <begin position="152"/>
        <end position="162"/>
    </location>
</feature>
<reference evidence="2" key="1">
    <citation type="submission" date="2014-01" db="EMBL/GenBank/DDBJ databases">
        <title>The genome of the white-rot fungus Pycnoporus cinnabarinus: a basidiomycete model with a versatile arsenal for lignocellulosic biomass breakdown.</title>
        <authorList>
            <person name="Levasseur A."/>
            <person name="Lomascolo A."/>
            <person name="Ruiz-Duenas F.J."/>
            <person name="Uzan E."/>
            <person name="Piumi F."/>
            <person name="Kues U."/>
            <person name="Ram A.F.J."/>
            <person name="Murat C."/>
            <person name="Haon M."/>
            <person name="Benoit I."/>
            <person name="Arfi Y."/>
            <person name="Chevret D."/>
            <person name="Drula E."/>
            <person name="Kwon M.J."/>
            <person name="Gouret P."/>
            <person name="Lesage-Meessen L."/>
            <person name="Lombard V."/>
            <person name="Mariette J."/>
            <person name="Noirot C."/>
            <person name="Park J."/>
            <person name="Patyshakuliyeva A."/>
            <person name="Wieneger R.A.B."/>
            <person name="Wosten H.A.B."/>
            <person name="Martin F."/>
            <person name="Coutinho P.M."/>
            <person name="de Vries R."/>
            <person name="Martinez A.T."/>
            <person name="Klopp C."/>
            <person name="Pontarotti P."/>
            <person name="Henrissat B."/>
            <person name="Record E."/>
        </authorList>
    </citation>
    <scope>NUCLEOTIDE SEQUENCE [LARGE SCALE GENOMIC DNA]</scope>
    <source>
        <strain evidence="2">BRFM137</strain>
    </source>
</reference>
<protein>
    <submittedName>
        <fullName evidence="2">Uncharacterized protein</fullName>
    </submittedName>
</protein>
<proteinExistence type="predicted"/>
<evidence type="ECO:0000256" key="1">
    <source>
        <dbReference type="SAM" id="MobiDB-lite"/>
    </source>
</evidence>
<keyword evidence="3" id="KW-1185">Reference proteome</keyword>
<evidence type="ECO:0000313" key="2">
    <source>
        <dbReference type="EMBL" id="CDO77528.1"/>
    </source>
</evidence>
<feature type="compositionally biased region" description="Basic and acidic residues" evidence="1">
    <location>
        <begin position="13"/>
        <end position="25"/>
    </location>
</feature>
<feature type="compositionally biased region" description="Basic and acidic residues" evidence="1">
    <location>
        <begin position="64"/>
        <end position="76"/>
    </location>
</feature>